<dbReference type="AlphaFoldDB" id="A0A6A6S342"/>
<sequence length="431" mass="46630">MPQPSTVAPPGARSAPSAMAPDPSSPAPAPAKVRDACDRCHAKKMRCERGTRGPHNAPNCERCHQARVQCTFSARTPYNSSRRLQNGPSRSSRHSSVARRTSTSDNQNEPVASPPRSLEDWSMHNMGLVDSLNTISATTASSQFAPPAAPADLGDAWMSTDVLGFDFTMPTLQPTANPSPASSAMTWDRNGSEQVHPIAQISGTIFQVPGPAAYEDSPSAESPSSDQPRLPSAEFYCQTFGPSQSFVQALASFGDTLSTLNTEGNSFPPPDVDDAELLLVLACYLKLLSRYDAIFSCWLPLVEPEVHEQYNQSRSSTLRDTILRVLPLNNVASVLIPTFYVAQLRLIVEISHKMHSRLSQSLGTVAEKVTGRATSPSSPISHISDTTLELVMGRERMVKAKKAKLMALIENSRARESMESHFALLEGGDGL</sequence>
<keyword evidence="5" id="KW-1185">Reference proteome</keyword>
<dbReference type="PROSITE" id="PS50048">
    <property type="entry name" value="ZN2_CY6_FUNGAL_2"/>
    <property type="match status" value="1"/>
</dbReference>
<dbReference type="EMBL" id="MU006781">
    <property type="protein sequence ID" value="KAF2642239.1"/>
    <property type="molecule type" value="Genomic_DNA"/>
</dbReference>
<organism evidence="4 5">
    <name type="scientific">Massarina eburnea CBS 473.64</name>
    <dbReference type="NCBI Taxonomy" id="1395130"/>
    <lineage>
        <taxon>Eukaryota</taxon>
        <taxon>Fungi</taxon>
        <taxon>Dikarya</taxon>
        <taxon>Ascomycota</taxon>
        <taxon>Pezizomycotina</taxon>
        <taxon>Dothideomycetes</taxon>
        <taxon>Pleosporomycetidae</taxon>
        <taxon>Pleosporales</taxon>
        <taxon>Massarineae</taxon>
        <taxon>Massarinaceae</taxon>
        <taxon>Massarina</taxon>
    </lineage>
</organism>
<reference evidence="4" key="1">
    <citation type="journal article" date="2020" name="Stud. Mycol.">
        <title>101 Dothideomycetes genomes: a test case for predicting lifestyles and emergence of pathogens.</title>
        <authorList>
            <person name="Haridas S."/>
            <person name="Albert R."/>
            <person name="Binder M."/>
            <person name="Bloem J."/>
            <person name="Labutti K."/>
            <person name="Salamov A."/>
            <person name="Andreopoulos B."/>
            <person name="Baker S."/>
            <person name="Barry K."/>
            <person name="Bills G."/>
            <person name="Bluhm B."/>
            <person name="Cannon C."/>
            <person name="Castanera R."/>
            <person name="Culley D."/>
            <person name="Daum C."/>
            <person name="Ezra D."/>
            <person name="Gonzalez J."/>
            <person name="Henrissat B."/>
            <person name="Kuo A."/>
            <person name="Liang C."/>
            <person name="Lipzen A."/>
            <person name="Lutzoni F."/>
            <person name="Magnuson J."/>
            <person name="Mondo S."/>
            <person name="Nolan M."/>
            <person name="Ohm R."/>
            <person name="Pangilinan J."/>
            <person name="Park H.-J."/>
            <person name="Ramirez L."/>
            <person name="Alfaro M."/>
            <person name="Sun H."/>
            <person name="Tritt A."/>
            <person name="Yoshinaga Y."/>
            <person name="Zwiers L.-H."/>
            <person name="Turgeon B."/>
            <person name="Goodwin S."/>
            <person name="Spatafora J."/>
            <person name="Crous P."/>
            <person name="Grigoriev I."/>
        </authorList>
    </citation>
    <scope>NUCLEOTIDE SEQUENCE</scope>
    <source>
        <strain evidence="4">CBS 473.64</strain>
    </source>
</reference>
<proteinExistence type="predicted"/>
<evidence type="ECO:0000256" key="1">
    <source>
        <dbReference type="ARBA" id="ARBA00023242"/>
    </source>
</evidence>
<feature type="compositionally biased region" description="Polar residues" evidence="2">
    <location>
        <begin position="77"/>
        <end position="88"/>
    </location>
</feature>
<evidence type="ECO:0000259" key="3">
    <source>
        <dbReference type="PROSITE" id="PS50048"/>
    </source>
</evidence>
<feature type="region of interest" description="Disordered" evidence="2">
    <location>
        <begin position="1"/>
        <end position="36"/>
    </location>
</feature>
<dbReference type="PROSITE" id="PS00463">
    <property type="entry name" value="ZN2_CY6_FUNGAL_1"/>
    <property type="match status" value="1"/>
</dbReference>
<feature type="region of interest" description="Disordered" evidence="2">
    <location>
        <begin position="210"/>
        <end position="231"/>
    </location>
</feature>
<evidence type="ECO:0000313" key="4">
    <source>
        <dbReference type="EMBL" id="KAF2642239.1"/>
    </source>
</evidence>
<dbReference type="GO" id="GO:0008270">
    <property type="term" value="F:zinc ion binding"/>
    <property type="evidence" value="ECO:0007669"/>
    <property type="project" value="InterPro"/>
</dbReference>
<gene>
    <name evidence="4" type="ORF">P280DRAFT_261193</name>
</gene>
<feature type="domain" description="Zn(2)-C6 fungal-type" evidence="3">
    <location>
        <begin position="36"/>
        <end position="72"/>
    </location>
</feature>
<dbReference type="SUPFAM" id="SSF57701">
    <property type="entry name" value="Zn2/Cys6 DNA-binding domain"/>
    <property type="match status" value="1"/>
</dbReference>
<evidence type="ECO:0000256" key="2">
    <source>
        <dbReference type="SAM" id="MobiDB-lite"/>
    </source>
</evidence>
<dbReference type="OrthoDB" id="3915506at2759"/>
<protein>
    <recommendedName>
        <fullName evidence="3">Zn(2)-C6 fungal-type domain-containing protein</fullName>
    </recommendedName>
</protein>
<dbReference type="InterPro" id="IPR050797">
    <property type="entry name" value="Carb_Metab_Trans_Reg"/>
</dbReference>
<dbReference type="Gene3D" id="4.10.240.10">
    <property type="entry name" value="Zn(2)-C6 fungal-type DNA-binding domain"/>
    <property type="match status" value="1"/>
</dbReference>
<dbReference type="SMART" id="SM00066">
    <property type="entry name" value="GAL4"/>
    <property type="match status" value="1"/>
</dbReference>
<dbReference type="Proteomes" id="UP000799753">
    <property type="component" value="Unassembled WGS sequence"/>
</dbReference>
<dbReference type="InterPro" id="IPR001138">
    <property type="entry name" value="Zn2Cys6_DnaBD"/>
</dbReference>
<accession>A0A6A6S342</accession>
<feature type="compositionally biased region" description="Low complexity" evidence="2">
    <location>
        <begin position="211"/>
        <end position="226"/>
    </location>
</feature>
<dbReference type="InterPro" id="IPR036864">
    <property type="entry name" value="Zn2-C6_fun-type_DNA-bd_sf"/>
</dbReference>
<feature type="region of interest" description="Disordered" evidence="2">
    <location>
        <begin position="77"/>
        <end position="121"/>
    </location>
</feature>
<evidence type="ECO:0000313" key="5">
    <source>
        <dbReference type="Proteomes" id="UP000799753"/>
    </source>
</evidence>
<name>A0A6A6S342_9PLEO</name>
<dbReference type="Pfam" id="PF00172">
    <property type="entry name" value="Zn_clus"/>
    <property type="match status" value="1"/>
</dbReference>
<dbReference type="PANTHER" id="PTHR31668">
    <property type="entry name" value="GLUCOSE TRANSPORT TRANSCRIPTION REGULATOR RGT1-RELATED-RELATED"/>
    <property type="match status" value="1"/>
</dbReference>
<dbReference type="GO" id="GO:0000981">
    <property type="term" value="F:DNA-binding transcription factor activity, RNA polymerase II-specific"/>
    <property type="evidence" value="ECO:0007669"/>
    <property type="project" value="InterPro"/>
</dbReference>
<keyword evidence="1" id="KW-0539">Nucleus</keyword>
<dbReference type="CDD" id="cd00067">
    <property type="entry name" value="GAL4"/>
    <property type="match status" value="1"/>
</dbReference>